<evidence type="ECO:0000256" key="1">
    <source>
        <dbReference type="ARBA" id="ARBA00012528"/>
    </source>
</evidence>
<dbReference type="SUPFAM" id="SSF103190">
    <property type="entry name" value="Sensory domain-like"/>
    <property type="match status" value="1"/>
</dbReference>
<dbReference type="NCBIfam" id="TIGR00254">
    <property type="entry name" value="GGDEF"/>
    <property type="match status" value="1"/>
</dbReference>
<evidence type="ECO:0000259" key="3">
    <source>
        <dbReference type="PROSITE" id="PS50887"/>
    </source>
</evidence>
<dbReference type="InterPro" id="IPR029151">
    <property type="entry name" value="Sensor-like_sf"/>
</dbReference>
<dbReference type="PROSITE" id="PS50887">
    <property type="entry name" value="GGDEF"/>
    <property type="match status" value="1"/>
</dbReference>
<dbReference type="GO" id="GO:0005886">
    <property type="term" value="C:plasma membrane"/>
    <property type="evidence" value="ECO:0007669"/>
    <property type="project" value="TreeGrafter"/>
</dbReference>
<dbReference type="CDD" id="cd18773">
    <property type="entry name" value="PDC1_HK_sensor"/>
    <property type="match status" value="1"/>
</dbReference>
<feature type="transmembrane region" description="Helical" evidence="2">
    <location>
        <begin position="278"/>
        <end position="303"/>
    </location>
</feature>
<evidence type="ECO:0000313" key="4">
    <source>
        <dbReference type="EMBL" id="BBQ30185.1"/>
    </source>
</evidence>
<dbReference type="Pfam" id="PF00990">
    <property type="entry name" value="GGDEF"/>
    <property type="match status" value="1"/>
</dbReference>
<keyword evidence="2" id="KW-1133">Transmembrane helix</keyword>
<dbReference type="GO" id="GO:1902201">
    <property type="term" value="P:negative regulation of bacterial-type flagellum-dependent cell motility"/>
    <property type="evidence" value="ECO:0007669"/>
    <property type="project" value="TreeGrafter"/>
</dbReference>
<dbReference type="SMART" id="SM00267">
    <property type="entry name" value="GGDEF"/>
    <property type="match status" value="1"/>
</dbReference>
<dbReference type="EMBL" id="AP021927">
    <property type="protein sequence ID" value="BBQ30185.1"/>
    <property type="molecule type" value="Genomic_DNA"/>
</dbReference>
<proteinExistence type="predicted"/>
<keyword evidence="2" id="KW-0472">Membrane</keyword>
<dbReference type="AlphaFoldDB" id="A0A6S4TM41"/>
<dbReference type="InterPro" id="IPR000160">
    <property type="entry name" value="GGDEF_dom"/>
</dbReference>
<gene>
    <name evidence="4" type="ORF">WP2W18E01_17670</name>
</gene>
<evidence type="ECO:0000313" key="5">
    <source>
        <dbReference type="Proteomes" id="UP000515756"/>
    </source>
</evidence>
<dbReference type="CDD" id="cd01949">
    <property type="entry name" value="GGDEF"/>
    <property type="match status" value="1"/>
</dbReference>
<feature type="transmembrane region" description="Helical" evidence="2">
    <location>
        <begin position="17"/>
        <end position="38"/>
    </location>
</feature>
<sequence>MSHTARPTTKYAFSTKYFWLLAMPMLLGIGGVFALSIFNHRAGVEQKLVILNHAIAIAEAESLEQVEQVLVAEVNADELRPLTFSEEDKAYSRNLWNDKVTLGEQLNLIYYADASGQSFSNNEEQDLAWDTTQFDSTNRAWFKGALGTSGFSWTGAYPDALTGAYTLTVSHRLRPFGGVKERVIGLDINLPAWSQRLSTMLYRDNGLNHLLFDRSSGQILVHSQAEFNGQVIAYPWLARLEGASGTFFSEEVGQYVAYQALPGRSNLLAITMQPRRDAVALVGGGAVIVLLLLSSALFIVMAILFRLRLSALIGGLIQMVRLLRLSSTQERATMILPDFPEIAELHEELNLVSDRLQASHDAANRDALTGLYNRRFLDERLRQLHSEGRPFVLALVDLDNFKSINDGHGHAVGDVVLRRCASLGQERLANAASLCRYGGEELVALFEHCTLAEAEWLMAQWRQGVGEMRWRDEAMKVTFSGGIGATEGRTPEALMEQVDQALYRAKQDGKDRIYRATGL</sequence>
<organism evidence="4 5">
    <name type="scientific">Aeromonas caviae</name>
    <name type="common">Aeromonas punctata</name>
    <dbReference type="NCBI Taxonomy" id="648"/>
    <lineage>
        <taxon>Bacteria</taxon>
        <taxon>Pseudomonadati</taxon>
        <taxon>Pseudomonadota</taxon>
        <taxon>Gammaproteobacteria</taxon>
        <taxon>Aeromonadales</taxon>
        <taxon>Aeromonadaceae</taxon>
        <taxon>Aeromonas</taxon>
    </lineage>
</organism>
<dbReference type="Proteomes" id="UP000515756">
    <property type="component" value="Chromosome"/>
</dbReference>
<dbReference type="GO" id="GO:0052621">
    <property type="term" value="F:diguanylate cyclase activity"/>
    <property type="evidence" value="ECO:0007669"/>
    <property type="project" value="UniProtKB-EC"/>
</dbReference>
<keyword evidence="2" id="KW-0812">Transmembrane</keyword>
<dbReference type="SUPFAM" id="SSF55073">
    <property type="entry name" value="Nucleotide cyclase"/>
    <property type="match status" value="1"/>
</dbReference>
<dbReference type="PANTHER" id="PTHR45138">
    <property type="entry name" value="REGULATORY COMPONENTS OF SENSORY TRANSDUCTION SYSTEM"/>
    <property type="match status" value="1"/>
</dbReference>
<dbReference type="InterPro" id="IPR050469">
    <property type="entry name" value="Diguanylate_Cyclase"/>
</dbReference>
<dbReference type="RefSeq" id="WP_182936130.1">
    <property type="nucleotide sequence ID" value="NZ_AP021927.1"/>
</dbReference>
<dbReference type="InterPro" id="IPR043128">
    <property type="entry name" value="Rev_trsase/Diguanyl_cyclase"/>
</dbReference>
<dbReference type="EC" id="2.7.7.65" evidence="1"/>
<dbReference type="GO" id="GO:0043709">
    <property type="term" value="P:cell adhesion involved in single-species biofilm formation"/>
    <property type="evidence" value="ECO:0007669"/>
    <property type="project" value="TreeGrafter"/>
</dbReference>
<dbReference type="Gene3D" id="3.30.450.20">
    <property type="entry name" value="PAS domain"/>
    <property type="match status" value="2"/>
</dbReference>
<dbReference type="Gene3D" id="3.30.70.270">
    <property type="match status" value="1"/>
</dbReference>
<reference evidence="4 5" key="1">
    <citation type="submission" date="2019-12" db="EMBL/GenBank/DDBJ databases">
        <title>complete genome sequences of Aeromonas caviae str. WP2-W18-ESBL-01 isolated from wastewater treatment plant effluent.</title>
        <authorList>
            <person name="Sekizuka T."/>
            <person name="Itokawa K."/>
            <person name="Yatsu K."/>
            <person name="Inamine Y."/>
            <person name="Kuroda M."/>
        </authorList>
    </citation>
    <scope>NUCLEOTIDE SEQUENCE [LARGE SCALE GENOMIC DNA]</scope>
    <source>
        <strain evidence="4 5">WP2-W18-ESBL-01</strain>
    </source>
</reference>
<feature type="domain" description="GGDEF" evidence="3">
    <location>
        <begin position="389"/>
        <end position="518"/>
    </location>
</feature>
<accession>A0A6S4TM41</accession>
<name>A0A6S4TM41_AERCA</name>
<dbReference type="PANTHER" id="PTHR45138:SF24">
    <property type="entry name" value="DIGUANYLATE CYCLASE DGCC-RELATED"/>
    <property type="match status" value="1"/>
</dbReference>
<evidence type="ECO:0000256" key="2">
    <source>
        <dbReference type="SAM" id="Phobius"/>
    </source>
</evidence>
<protein>
    <recommendedName>
        <fullName evidence="1">diguanylate cyclase</fullName>
        <ecNumber evidence="1">2.7.7.65</ecNumber>
    </recommendedName>
</protein>
<dbReference type="InterPro" id="IPR029787">
    <property type="entry name" value="Nucleotide_cyclase"/>
</dbReference>